<dbReference type="Pfam" id="PF08900">
    <property type="entry name" value="AcaB"/>
    <property type="match status" value="1"/>
</dbReference>
<dbReference type="EMBL" id="MT074670">
    <property type="protein sequence ID" value="QIU79993.1"/>
    <property type="molecule type" value="Genomic_DNA"/>
</dbReference>
<reference evidence="2" key="1">
    <citation type="submission" date="2020-02" db="EMBL/GenBank/DDBJ databases">
        <title>PAGI-encoded CrpP-like fluoroquinolone-modifying enzymes among Pseudomonas aeruginosa clinical isolates in Europe.</title>
        <authorList>
            <person name="Ortiz de la Rosa J.M."/>
            <person name="Nordmann P."/>
            <person name="Poirel L."/>
        </authorList>
    </citation>
    <scope>NUCLEOTIDE SEQUENCE</scope>
    <source>
        <strain evidence="2">PAGI-90</strain>
    </source>
</reference>
<dbReference type="InterPro" id="IPR014996">
    <property type="entry name" value="AcaB"/>
</dbReference>
<organism evidence="2">
    <name type="scientific">Pseudomonas aeruginosa</name>
    <dbReference type="NCBI Taxonomy" id="287"/>
    <lineage>
        <taxon>Bacteria</taxon>
        <taxon>Pseudomonadati</taxon>
        <taxon>Pseudomonadota</taxon>
        <taxon>Gammaproteobacteria</taxon>
        <taxon>Pseudomonadales</taxon>
        <taxon>Pseudomonadaceae</taxon>
        <taxon>Pseudomonas</taxon>
    </lineage>
</organism>
<evidence type="ECO:0000256" key="1">
    <source>
        <dbReference type="SAM" id="MobiDB-lite"/>
    </source>
</evidence>
<sequence length="289" mass="32632">MSRKRDDDEPALPAEIPQRRTMYFLLRAPTPISTMWPNPFPIKEHCTMAETHRLQIGSLRSDVALTLHTYHAARIWTGRQKSDAKHSILGLSGFCAYVNRMHRGAAQDDPYSDWWLVQIEEKVESCQAALKAIDQRLDDVMAKLPATLDISENLSVTPVKVPLFISNPLGFKAVYLLTNYDELARRILLAQHVGLVGRRDMEVWLDEGASVLRSLFGLAQSYQFSGATRDDFAANNARAEVARKMYEKFGEIPQDILEGTRRSNFAPPITRGRSDGDADDDADRVELED</sequence>
<accession>A0A6H0JJW1</accession>
<dbReference type="AlphaFoldDB" id="A0A6H0JJW1"/>
<feature type="compositionally biased region" description="Acidic residues" evidence="1">
    <location>
        <begin position="277"/>
        <end position="289"/>
    </location>
</feature>
<dbReference type="NCBIfam" id="TIGR03761">
    <property type="entry name" value="ICE_PFL4669"/>
    <property type="match status" value="1"/>
</dbReference>
<proteinExistence type="predicted"/>
<evidence type="ECO:0000313" key="2">
    <source>
        <dbReference type="EMBL" id="QIU79993.1"/>
    </source>
</evidence>
<feature type="region of interest" description="Disordered" evidence="1">
    <location>
        <begin position="258"/>
        <end position="289"/>
    </location>
</feature>
<name>A0A6H0JJW1_PSEAI</name>
<protein>
    <submittedName>
        <fullName evidence="2">Integrating conjugative element</fullName>
    </submittedName>
</protein>